<evidence type="ECO:0000313" key="3">
    <source>
        <dbReference type="Proteomes" id="UP000233722"/>
    </source>
</evidence>
<sequence length="117" mass="13675">MGELNERVDELKDEVNGLRNDLEDLEDAVDAIAERLEEELVRANKARLSIWTQSGEGKKYLRLKLIWDTFLSLRTVTERDRREYALRVVGAKPEWKSFAAEREGNPFKRLLRTGELK</sequence>
<comment type="caution">
    <text evidence="2">The sequence shown here is derived from an EMBL/GenBank/DDBJ whole genome shotgun (WGS) entry which is preliminary data.</text>
</comment>
<evidence type="ECO:0000256" key="1">
    <source>
        <dbReference type="SAM" id="Coils"/>
    </source>
</evidence>
<feature type="coiled-coil region" evidence="1">
    <location>
        <begin position="1"/>
        <end position="46"/>
    </location>
</feature>
<accession>A0A2N3QVI1</accession>
<name>A0A2N3QVI1_9BIFI</name>
<protein>
    <submittedName>
        <fullName evidence="2">Uncharacterized protein</fullName>
    </submittedName>
</protein>
<organism evidence="2 3">
    <name type="scientific">Bifidobacterium pseudolongum subsp. globosum</name>
    <dbReference type="NCBI Taxonomy" id="1690"/>
    <lineage>
        <taxon>Bacteria</taxon>
        <taxon>Bacillati</taxon>
        <taxon>Actinomycetota</taxon>
        <taxon>Actinomycetes</taxon>
        <taxon>Bifidobacteriales</taxon>
        <taxon>Bifidobacteriaceae</taxon>
        <taxon>Bifidobacterium</taxon>
    </lineage>
</organism>
<dbReference type="EMBL" id="PCHA01000014">
    <property type="protein sequence ID" value="PKU96151.1"/>
    <property type="molecule type" value="Genomic_DNA"/>
</dbReference>
<dbReference type="Proteomes" id="UP000233722">
    <property type="component" value="Unassembled WGS sequence"/>
</dbReference>
<dbReference type="RefSeq" id="WP_143252566.1">
    <property type="nucleotide sequence ID" value="NZ_PCHA01000014.1"/>
</dbReference>
<dbReference type="Gene3D" id="1.20.5.190">
    <property type="match status" value="1"/>
</dbReference>
<keyword evidence="1" id="KW-0175">Coiled coil</keyword>
<proteinExistence type="predicted"/>
<gene>
    <name evidence="2" type="ORF">CQR45_0273</name>
</gene>
<evidence type="ECO:0000313" key="2">
    <source>
        <dbReference type="EMBL" id="PKU96151.1"/>
    </source>
</evidence>
<dbReference type="AlphaFoldDB" id="A0A2N3QVI1"/>
<reference evidence="2 3" key="1">
    <citation type="submission" date="2017-10" db="EMBL/GenBank/DDBJ databases">
        <title>Bifidobacterium genomics.</title>
        <authorList>
            <person name="Lugli G.A."/>
            <person name="Milani C."/>
            <person name="Mancabelli L."/>
        </authorList>
    </citation>
    <scope>NUCLEOTIDE SEQUENCE [LARGE SCALE GENOMIC DNA]</scope>
    <source>
        <strain evidence="2 3">1747B</strain>
    </source>
</reference>